<sequence length="50" mass="5377">MRETVPDKKVKKCQKAQKEPENGAAHRAAPPPAHLASSGNSPWQITGKIS</sequence>
<proteinExistence type="predicted"/>
<dbReference type="Proteomes" id="UP000050360">
    <property type="component" value="Unassembled WGS sequence"/>
</dbReference>
<name>A0A0P8CE61_9EURY</name>
<evidence type="ECO:0000256" key="1">
    <source>
        <dbReference type="SAM" id="MobiDB-lite"/>
    </source>
</evidence>
<evidence type="ECO:0000313" key="2">
    <source>
        <dbReference type="EMBL" id="KPQ45334.1"/>
    </source>
</evidence>
<organism evidence="2 3">
    <name type="scientific">Candidatus Methanoperedens nitratireducens</name>
    <dbReference type="NCBI Taxonomy" id="1392998"/>
    <lineage>
        <taxon>Archaea</taxon>
        <taxon>Methanobacteriati</taxon>
        <taxon>Methanobacteriota</taxon>
        <taxon>Stenosarchaea group</taxon>
        <taxon>Methanomicrobia</taxon>
        <taxon>Methanosarcinales</taxon>
        <taxon>ANME-2 cluster</taxon>
        <taxon>Candidatus Methanoperedentaceae</taxon>
        <taxon>Candidatus Methanoperedens</taxon>
    </lineage>
</organism>
<gene>
    <name evidence="2" type="ORF">MPEBLZ_00072</name>
</gene>
<protein>
    <submittedName>
        <fullName evidence="2">Uncharacterized protein</fullName>
    </submittedName>
</protein>
<feature type="non-terminal residue" evidence="2">
    <location>
        <position position="50"/>
    </location>
</feature>
<dbReference type="AlphaFoldDB" id="A0A0P8CE61"/>
<reference evidence="2 3" key="1">
    <citation type="submission" date="2015-09" db="EMBL/GenBank/DDBJ databases">
        <title>A metagenomics-based metabolic model of nitrate-dependent anaerobic oxidation of methane by Methanoperedens-like archaea.</title>
        <authorList>
            <person name="Arshad A."/>
            <person name="Speth D.R."/>
            <person name="De Graaf R.M."/>
            <person name="Op Den Camp H.J."/>
            <person name="Jetten M.S."/>
            <person name="Welte C.U."/>
        </authorList>
    </citation>
    <scope>NUCLEOTIDE SEQUENCE [LARGE SCALE GENOMIC DNA]</scope>
</reference>
<feature type="region of interest" description="Disordered" evidence="1">
    <location>
        <begin position="1"/>
        <end position="50"/>
    </location>
</feature>
<evidence type="ECO:0000313" key="3">
    <source>
        <dbReference type="Proteomes" id="UP000050360"/>
    </source>
</evidence>
<dbReference type="EMBL" id="LKCM01000010">
    <property type="protein sequence ID" value="KPQ45334.1"/>
    <property type="molecule type" value="Genomic_DNA"/>
</dbReference>
<comment type="caution">
    <text evidence="2">The sequence shown here is derived from an EMBL/GenBank/DDBJ whole genome shotgun (WGS) entry which is preliminary data.</text>
</comment>
<accession>A0A0P8CE61</accession>
<feature type="compositionally biased region" description="Polar residues" evidence="1">
    <location>
        <begin position="37"/>
        <end position="50"/>
    </location>
</feature>